<sequence length="449" mass="48272">MYNKLIPAILALTMLPVYADPYSDSWPSIVLLHVHGILKEPLPGTDTVDFNERGTGFLVSPNGLVLTAGHIIPNKEMFDEDGVQVEGYFPERDDDALAAVDPPVRLQVIKATQSPYDVALLQIADLPAVKPFLRLCDGYKKEGRPEFLVLGYPGGDRQLTVIGGPLSSGAGASSNLIVQIPINPGNSGAPLFNELGMVFGIAIGERTVAGQRMQLSGLAVPMAKAITTLGDEARQLMGLSYDPDCQKPLNPKISTALNDKILIERPSGGVILGTAPPTVGRGYVKSKVPDGYRVIHTGDVDFGGQQVNGSVQVSNSGRFITIGGEDIGIGSRTVNARLPVVLEQVVNKEITILSQNRIFPFSRTLDDHGFIVTTKEFNDKISAPEGFRFEKVTKVEYQSLNHSPSNGLKVSVAADGAALMLNYTLQSGPVFDQWRGWVDALITASVVRK</sequence>
<dbReference type="Gene3D" id="2.40.10.10">
    <property type="entry name" value="Trypsin-like serine proteases"/>
    <property type="match status" value="2"/>
</dbReference>
<feature type="signal peptide" evidence="1">
    <location>
        <begin position="1"/>
        <end position="19"/>
    </location>
</feature>
<evidence type="ECO:0000313" key="2">
    <source>
        <dbReference type="EMBL" id="TNB98429.1"/>
    </source>
</evidence>
<keyword evidence="3" id="KW-1185">Reference proteome</keyword>
<dbReference type="PANTHER" id="PTHR43019">
    <property type="entry name" value="SERINE ENDOPROTEASE DEGS"/>
    <property type="match status" value="1"/>
</dbReference>
<gene>
    <name evidence="2" type="ORF">FHG55_05095</name>
</gene>
<dbReference type="SUPFAM" id="SSF50494">
    <property type="entry name" value="Trypsin-like serine proteases"/>
    <property type="match status" value="1"/>
</dbReference>
<accession>A0A5C4L3Q5</accession>
<feature type="chain" id="PRO_5022889454" evidence="1">
    <location>
        <begin position="20"/>
        <end position="449"/>
    </location>
</feature>
<dbReference type="InterPro" id="IPR009003">
    <property type="entry name" value="Peptidase_S1_PA"/>
</dbReference>
<dbReference type="InterPro" id="IPR043504">
    <property type="entry name" value="Peptidase_S1_PA_chymotrypsin"/>
</dbReference>
<proteinExistence type="predicted"/>
<name>A0A5C4L3Q5_PSEJE</name>
<reference evidence="2" key="1">
    <citation type="submission" date="2019-06" db="EMBL/GenBank/DDBJ databases">
        <title>Pseudomonas-derived Butenolides : (Bio)synthesis of Styrolides.</title>
        <authorList>
            <person name="Klapper M."/>
            <person name="Chowdhury S."/>
            <person name="Stallforth P."/>
        </authorList>
    </citation>
    <scope>NUCLEOTIDE SEQUENCE [LARGE SCALE GENOMIC DNA]</scope>
    <source>
        <strain evidence="2">EC-S101</strain>
    </source>
</reference>
<organism evidence="2 3">
    <name type="scientific">Pseudomonas jessenii</name>
    <dbReference type="NCBI Taxonomy" id="77298"/>
    <lineage>
        <taxon>Bacteria</taxon>
        <taxon>Pseudomonadati</taxon>
        <taxon>Pseudomonadota</taxon>
        <taxon>Gammaproteobacteria</taxon>
        <taxon>Pseudomonadales</taxon>
        <taxon>Pseudomonadaceae</taxon>
        <taxon>Pseudomonas</taxon>
    </lineage>
</organism>
<dbReference type="Proteomes" id="UP000306272">
    <property type="component" value="Unassembled WGS sequence"/>
</dbReference>
<dbReference type="PANTHER" id="PTHR43019:SF23">
    <property type="entry name" value="PROTEASE DO-LIKE 5, CHLOROPLASTIC"/>
    <property type="match status" value="1"/>
</dbReference>
<keyword evidence="1" id="KW-0732">Signal</keyword>
<protein>
    <submittedName>
        <fullName evidence="2">Trypsin-like peptidase domain-containing protein</fullName>
    </submittedName>
</protein>
<dbReference type="Pfam" id="PF13365">
    <property type="entry name" value="Trypsin_2"/>
    <property type="match status" value="1"/>
</dbReference>
<evidence type="ECO:0000313" key="3">
    <source>
        <dbReference type="Proteomes" id="UP000306272"/>
    </source>
</evidence>
<dbReference type="AlphaFoldDB" id="A0A5C4L3Q5"/>
<comment type="caution">
    <text evidence="2">The sequence shown here is derived from an EMBL/GenBank/DDBJ whole genome shotgun (WGS) entry which is preliminary data.</text>
</comment>
<dbReference type="RefSeq" id="WP_139053871.1">
    <property type="nucleotide sequence ID" value="NZ_VDDB01000005.1"/>
</dbReference>
<dbReference type="EMBL" id="VDDB01000005">
    <property type="protein sequence ID" value="TNB98429.1"/>
    <property type="molecule type" value="Genomic_DNA"/>
</dbReference>
<evidence type="ECO:0000256" key="1">
    <source>
        <dbReference type="SAM" id="SignalP"/>
    </source>
</evidence>